<feature type="domain" description="FecR protein" evidence="2">
    <location>
        <begin position="119"/>
        <end position="208"/>
    </location>
</feature>
<dbReference type="PIRSF" id="PIRSF018266">
    <property type="entry name" value="FecR"/>
    <property type="match status" value="1"/>
</dbReference>
<feature type="domain" description="Protein FecR C-terminal" evidence="3">
    <location>
        <begin position="255"/>
        <end position="319"/>
    </location>
</feature>
<dbReference type="Gene3D" id="2.60.120.1440">
    <property type="match status" value="1"/>
</dbReference>
<dbReference type="Pfam" id="PF16344">
    <property type="entry name" value="FecR_C"/>
    <property type="match status" value="1"/>
</dbReference>
<evidence type="ECO:0000313" key="4">
    <source>
        <dbReference type="EMBL" id="MCW3787948.1"/>
    </source>
</evidence>
<feature type="transmembrane region" description="Helical" evidence="1">
    <location>
        <begin position="82"/>
        <end position="102"/>
    </location>
</feature>
<dbReference type="AlphaFoldDB" id="A0AAE3SFZ8"/>
<dbReference type="Gene3D" id="3.55.50.30">
    <property type="match status" value="1"/>
</dbReference>
<dbReference type="Pfam" id="PF04773">
    <property type="entry name" value="FecR"/>
    <property type="match status" value="1"/>
</dbReference>
<name>A0AAE3SFZ8_9BACT</name>
<keyword evidence="5" id="KW-1185">Reference proteome</keyword>
<dbReference type="InterPro" id="IPR012373">
    <property type="entry name" value="Ferrdict_sens_TM"/>
</dbReference>
<protein>
    <submittedName>
        <fullName evidence="4">FecR domain-containing protein</fullName>
    </submittedName>
</protein>
<keyword evidence="1" id="KW-0812">Transmembrane</keyword>
<evidence type="ECO:0000259" key="3">
    <source>
        <dbReference type="Pfam" id="PF16344"/>
    </source>
</evidence>
<evidence type="ECO:0000259" key="2">
    <source>
        <dbReference type="Pfam" id="PF04773"/>
    </source>
</evidence>
<dbReference type="GO" id="GO:0016989">
    <property type="term" value="F:sigma factor antagonist activity"/>
    <property type="evidence" value="ECO:0007669"/>
    <property type="project" value="TreeGrafter"/>
</dbReference>
<organism evidence="4 5">
    <name type="scientific">Plebeiibacterium sediminum</name>
    <dbReference type="NCBI Taxonomy" id="2992112"/>
    <lineage>
        <taxon>Bacteria</taxon>
        <taxon>Pseudomonadati</taxon>
        <taxon>Bacteroidota</taxon>
        <taxon>Bacteroidia</taxon>
        <taxon>Marinilabiliales</taxon>
        <taxon>Marinilabiliaceae</taxon>
        <taxon>Plebeiibacterium</taxon>
    </lineage>
</organism>
<dbReference type="EMBL" id="JAPDPJ010000040">
    <property type="protein sequence ID" value="MCW3787948.1"/>
    <property type="molecule type" value="Genomic_DNA"/>
</dbReference>
<dbReference type="InterPro" id="IPR006860">
    <property type="entry name" value="FecR"/>
</dbReference>
<comment type="caution">
    <text evidence="4">The sequence shown here is derived from an EMBL/GenBank/DDBJ whole genome shotgun (WGS) entry which is preliminary data.</text>
</comment>
<accession>A0AAE3SFZ8</accession>
<dbReference type="InterPro" id="IPR032508">
    <property type="entry name" value="FecR_C"/>
</dbReference>
<keyword evidence="1" id="KW-0472">Membrane</keyword>
<gene>
    <name evidence="4" type="ORF">OM075_15845</name>
</gene>
<dbReference type="PANTHER" id="PTHR30273:SF2">
    <property type="entry name" value="PROTEIN FECR"/>
    <property type="match status" value="1"/>
</dbReference>
<proteinExistence type="predicted"/>
<reference evidence="4" key="1">
    <citation type="submission" date="2022-10" db="EMBL/GenBank/DDBJ databases">
        <authorList>
            <person name="Yu W.X."/>
        </authorList>
    </citation>
    <scope>NUCLEOTIDE SEQUENCE</scope>
    <source>
        <strain evidence="4">AAT</strain>
    </source>
</reference>
<dbReference type="PANTHER" id="PTHR30273">
    <property type="entry name" value="PERIPLASMIC SIGNAL SENSOR AND SIGMA FACTOR ACTIVATOR FECR-RELATED"/>
    <property type="match status" value="1"/>
</dbReference>
<evidence type="ECO:0000313" key="5">
    <source>
        <dbReference type="Proteomes" id="UP001209229"/>
    </source>
</evidence>
<evidence type="ECO:0000256" key="1">
    <source>
        <dbReference type="SAM" id="Phobius"/>
    </source>
</evidence>
<dbReference type="RefSeq" id="WP_301191512.1">
    <property type="nucleotide sequence ID" value="NZ_JAPDPJ010000040.1"/>
</dbReference>
<sequence length="325" mass="37746">MRETIRKYFEGIANEDEQKQLLNWLENKENFIEFKKEKFIWKKECLTSIVSQDIEAGLVRLQSHIMSDEFANVVRLKKIRYIYRYAVAIMLILLLTVGGIFIRNRMVEPLYTSVIADNGHVSKIILPDQSEVWLNSGSSLTYNDKFAKSNRDLKLEGQAYFDIKHDDRLPLVVQSKDVNVKVLGTKFEVEAFEAVDKTSILLEKGSVEMSLVKDPSKKVILKPGQRAVFETNSGKIVRDAVNTDKYTSWRKGILNIYNCPLSEAVLKLERRYNYKFIVDERLKEYKISLSIEDEDLDDVLTIMENIAAVKIEQFSDTIYFESRKK</sequence>
<dbReference type="Proteomes" id="UP001209229">
    <property type="component" value="Unassembled WGS sequence"/>
</dbReference>
<keyword evidence="1" id="KW-1133">Transmembrane helix</keyword>